<protein>
    <submittedName>
        <fullName evidence="13">Orexin receptor type 2</fullName>
    </submittedName>
</protein>
<keyword evidence="6 10" id="KW-0472">Membrane</keyword>
<feature type="domain" description="G-protein coupled receptors family 1 profile" evidence="11">
    <location>
        <begin position="67"/>
        <end position="343"/>
    </location>
</feature>
<feature type="transmembrane region" description="Helical" evidence="10">
    <location>
        <begin position="167"/>
        <end position="185"/>
    </location>
</feature>
<dbReference type="GO" id="GO:0005886">
    <property type="term" value="C:plasma membrane"/>
    <property type="evidence" value="ECO:0007669"/>
    <property type="project" value="TreeGrafter"/>
</dbReference>
<evidence type="ECO:0000256" key="8">
    <source>
        <dbReference type="ARBA" id="ARBA00023224"/>
    </source>
</evidence>
<evidence type="ECO:0000313" key="12">
    <source>
        <dbReference type="EMBL" id="JAG08940.1"/>
    </source>
</evidence>
<evidence type="ECO:0000313" key="13">
    <source>
        <dbReference type="EMBL" id="JAG08944.1"/>
    </source>
</evidence>
<keyword evidence="8 9" id="KW-0807">Transducer</keyword>
<keyword evidence="3 9" id="KW-0812">Transmembrane</keyword>
<dbReference type="Pfam" id="PF00001">
    <property type="entry name" value="7tm_1"/>
    <property type="match status" value="1"/>
</dbReference>
<feature type="transmembrane region" description="Helical" evidence="10">
    <location>
        <begin position="125"/>
        <end position="146"/>
    </location>
</feature>
<evidence type="ECO:0000256" key="3">
    <source>
        <dbReference type="ARBA" id="ARBA00022692"/>
    </source>
</evidence>
<evidence type="ECO:0000256" key="1">
    <source>
        <dbReference type="ARBA" id="ARBA00004141"/>
    </source>
</evidence>
<evidence type="ECO:0000313" key="14">
    <source>
        <dbReference type="EMBL" id="JAQ06426.1"/>
    </source>
</evidence>
<dbReference type="EMBL" id="GBHO01034660">
    <property type="protein sequence ID" value="JAG08944.1"/>
    <property type="molecule type" value="Transcribed_RNA"/>
</dbReference>
<sequence length="400" mass="46030">MESYDHFVDYDDVENGSFGRNFTNCTNDYCISDQDYWDLILQHITPQPYEWALIFMHFIVFVVGLVGNALVCIVVYRVSAMRTVTNYFIVNLALADFLVILFCQPTTVVWDTTETWMLGTVPCKLIVYFQTVSVAVSVLTLTFISLDRWYAICFPLKFNSTTARAKTAIIIIWIVALLCDIPELITLHTTQRHFNIETILFTQCIPAWSDTTERHYQAIKSVVLYFLPLGVTSIAYLQIVRVLWRSGNIPGHVECRTPLNTISGCRRMTIANTSTEGQLKSRRKAAKMLVAVVIMFAVCYFPVHLMAMLRYTIEIPKTDLTEFLATFSHWLCYANSAVNPVIYNFMSGKFRKEFRRTFSCFGSRSPRRNNLHMSSYASRYAVTNRTEVMPLSMTSHFEID</sequence>
<evidence type="ECO:0000256" key="9">
    <source>
        <dbReference type="RuleBase" id="RU000688"/>
    </source>
</evidence>
<dbReference type="AlphaFoldDB" id="A0A0A9WMC0"/>
<keyword evidence="5 9" id="KW-0297">G-protein coupled receptor</keyword>
<evidence type="ECO:0000256" key="10">
    <source>
        <dbReference type="SAM" id="Phobius"/>
    </source>
</evidence>
<proteinExistence type="inferred from homology"/>
<dbReference type="PANTHER" id="PTHR45695:SF15">
    <property type="entry name" value="OPSIN RH2"/>
    <property type="match status" value="1"/>
</dbReference>
<evidence type="ECO:0000313" key="15">
    <source>
        <dbReference type="EMBL" id="JAQ14541.1"/>
    </source>
</evidence>
<evidence type="ECO:0000256" key="2">
    <source>
        <dbReference type="ARBA" id="ARBA00010663"/>
    </source>
</evidence>
<dbReference type="PRINTS" id="PR00237">
    <property type="entry name" value="GPCRRHODOPSN"/>
</dbReference>
<dbReference type="InterPro" id="IPR000276">
    <property type="entry name" value="GPCR_Rhodpsn"/>
</dbReference>
<feature type="transmembrane region" description="Helical" evidence="10">
    <location>
        <begin position="288"/>
        <end position="307"/>
    </location>
</feature>
<feature type="transmembrane region" description="Helical" evidence="10">
    <location>
        <begin position="222"/>
        <end position="244"/>
    </location>
</feature>
<dbReference type="EMBL" id="GDHC01012203">
    <property type="protein sequence ID" value="JAQ06426.1"/>
    <property type="molecule type" value="Transcribed_RNA"/>
</dbReference>
<feature type="transmembrane region" description="Helical" evidence="10">
    <location>
        <begin position="88"/>
        <end position="110"/>
    </location>
</feature>
<evidence type="ECO:0000259" key="11">
    <source>
        <dbReference type="PROSITE" id="PS50262"/>
    </source>
</evidence>
<evidence type="ECO:0000256" key="7">
    <source>
        <dbReference type="ARBA" id="ARBA00023170"/>
    </source>
</evidence>
<accession>A0A0A9WMC0</accession>
<dbReference type="InterPro" id="IPR017452">
    <property type="entry name" value="GPCR_Rhodpsn_7TM"/>
</dbReference>
<keyword evidence="4 10" id="KW-1133">Transmembrane helix</keyword>
<name>A0A0A9WMC0_LYGHE</name>
<evidence type="ECO:0000256" key="6">
    <source>
        <dbReference type="ARBA" id="ARBA00023136"/>
    </source>
</evidence>
<organism evidence="13">
    <name type="scientific">Lygus hesperus</name>
    <name type="common">Western plant bug</name>
    <dbReference type="NCBI Taxonomy" id="30085"/>
    <lineage>
        <taxon>Eukaryota</taxon>
        <taxon>Metazoa</taxon>
        <taxon>Ecdysozoa</taxon>
        <taxon>Arthropoda</taxon>
        <taxon>Hexapoda</taxon>
        <taxon>Insecta</taxon>
        <taxon>Pterygota</taxon>
        <taxon>Neoptera</taxon>
        <taxon>Paraneoptera</taxon>
        <taxon>Hemiptera</taxon>
        <taxon>Heteroptera</taxon>
        <taxon>Panheteroptera</taxon>
        <taxon>Cimicomorpha</taxon>
        <taxon>Miridae</taxon>
        <taxon>Mirini</taxon>
        <taxon>Lygus</taxon>
    </lineage>
</organism>
<dbReference type="EMBL" id="GDHC01004088">
    <property type="protein sequence ID" value="JAQ14541.1"/>
    <property type="molecule type" value="Transcribed_RNA"/>
</dbReference>
<comment type="subcellular location">
    <subcellularLocation>
        <location evidence="1">Membrane</location>
        <topology evidence="1">Multi-pass membrane protein</topology>
    </subcellularLocation>
</comment>
<keyword evidence="7 9" id="KW-0675">Receptor</keyword>
<evidence type="ECO:0000256" key="5">
    <source>
        <dbReference type="ARBA" id="ARBA00023040"/>
    </source>
</evidence>
<gene>
    <name evidence="13" type="primary">Hcrtr2_1</name>
    <name evidence="14" type="synonym">Hcrtr2_0</name>
    <name evidence="15" type="synonym">Hcrtr2_2</name>
    <name evidence="12" type="synonym">Hcrtr2_3</name>
    <name evidence="13" type="ORF">CM83_20736</name>
    <name evidence="12" type="ORF">CM83_20740</name>
    <name evidence="15" type="ORF">g.74818</name>
    <name evidence="14" type="ORF">g.74822</name>
</gene>
<evidence type="ECO:0000256" key="4">
    <source>
        <dbReference type="ARBA" id="ARBA00022989"/>
    </source>
</evidence>
<comment type="similarity">
    <text evidence="2 9">Belongs to the G-protein coupled receptor 1 family.</text>
</comment>
<reference evidence="14" key="3">
    <citation type="journal article" date="2016" name="Gigascience">
        <title>De novo construction of an expanded transcriptome assembly for the western tarnished plant bug, Lygus hesperus.</title>
        <authorList>
            <person name="Tassone E.E."/>
            <person name="Geib S.M."/>
            <person name="Hall B."/>
            <person name="Fabrick J.A."/>
            <person name="Brent C.S."/>
            <person name="Hull J.J."/>
        </authorList>
    </citation>
    <scope>NUCLEOTIDE SEQUENCE</scope>
</reference>
<dbReference type="PROSITE" id="PS50262">
    <property type="entry name" value="G_PROTEIN_RECEP_F1_2"/>
    <property type="match status" value="1"/>
</dbReference>
<feature type="transmembrane region" description="Helical" evidence="10">
    <location>
        <begin position="327"/>
        <end position="346"/>
    </location>
</feature>
<dbReference type="SUPFAM" id="SSF81321">
    <property type="entry name" value="Family A G protein-coupled receptor-like"/>
    <property type="match status" value="1"/>
</dbReference>
<dbReference type="EMBL" id="GBHO01034664">
    <property type="protein sequence ID" value="JAG08940.1"/>
    <property type="molecule type" value="Transcribed_RNA"/>
</dbReference>
<dbReference type="PRINTS" id="PR01012">
    <property type="entry name" value="NRPEPTIDEYR"/>
</dbReference>
<dbReference type="PANTHER" id="PTHR45695">
    <property type="entry name" value="LEUCOKININ RECEPTOR-RELATED"/>
    <property type="match status" value="1"/>
</dbReference>
<reference evidence="13" key="1">
    <citation type="journal article" date="2014" name="PLoS ONE">
        <title>Transcriptome-Based Identification of ABC Transporters in the Western Tarnished Plant Bug Lygus hesperus.</title>
        <authorList>
            <person name="Hull J.J."/>
            <person name="Chaney K."/>
            <person name="Geib S.M."/>
            <person name="Fabrick J.A."/>
            <person name="Brent C.S."/>
            <person name="Walsh D."/>
            <person name="Lavine L.C."/>
        </authorList>
    </citation>
    <scope>NUCLEOTIDE SEQUENCE</scope>
</reference>
<dbReference type="InterPro" id="IPR000611">
    <property type="entry name" value="NPY_rcpt"/>
</dbReference>
<dbReference type="PROSITE" id="PS00237">
    <property type="entry name" value="G_PROTEIN_RECEP_F1_1"/>
    <property type="match status" value="1"/>
</dbReference>
<reference evidence="13" key="2">
    <citation type="submission" date="2014-07" db="EMBL/GenBank/DDBJ databases">
        <authorList>
            <person name="Hull J."/>
        </authorList>
    </citation>
    <scope>NUCLEOTIDE SEQUENCE</scope>
</reference>
<dbReference type="GO" id="GO:0004983">
    <property type="term" value="F:neuropeptide Y receptor activity"/>
    <property type="evidence" value="ECO:0007669"/>
    <property type="project" value="InterPro"/>
</dbReference>
<dbReference type="Gene3D" id="1.20.1070.10">
    <property type="entry name" value="Rhodopsin 7-helix transmembrane proteins"/>
    <property type="match status" value="1"/>
</dbReference>
<feature type="transmembrane region" description="Helical" evidence="10">
    <location>
        <begin position="51"/>
        <end position="76"/>
    </location>
</feature>
<dbReference type="FunFam" id="1.20.1070.10:FF:000291">
    <property type="entry name" value="Predicted protein"/>
    <property type="match status" value="1"/>
</dbReference>
<dbReference type="SMART" id="SM01381">
    <property type="entry name" value="7TM_GPCR_Srsx"/>
    <property type="match status" value="1"/>
</dbReference>